<proteinExistence type="predicted"/>
<reference evidence="1" key="1">
    <citation type="submission" date="2018-02" db="EMBL/GenBank/DDBJ databases">
        <title>Rhizophora mucronata_Transcriptome.</title>
        <authorList>
            <person name="Meera S.P."/>
            <person name="Sreeshan A."/>
            <person name="Augustine A."/>
        </authorList>
    </citation>
    <scope>NUCLEOTIDE SEQUENCE</scope>
    <source>
        <tissue evidence="1">Leaf</tissue>
    </source>
</reference>
<dbReference type="AlphaFoldDB" id="A0A2P2R1Q1"/>
<accession>A0A2P2R1Q1</accession>
<protein>
    <submittedName>
        <fullName evidence="1">Uncharacterized protein</fullName>
    </submittedName>
</protein>
<evidence type="ECO:0000313" key="1">
    <source>
        <dbReference type="EMBL" id="MBX73120.1"/>
    </source>
</evidence>
<sequence>MFAYRESERKKARKLEKEREVGLISEQVK</sequence>
<organism evidence="1">
    <name type="scientific">Rhizophora mucronata</name>
    <name type="common">Asiatic mangrove</name>
    <dbReference type="NCBI Taxonomy" id="61149"/>
    <lineage>
        <taxon>Eukaryota</taxon>
        <taxon>Viridiplantae</taxon>
        <taxon>Streptophyta</taxon>
        <taxon>Embryophyta</taxon>
        <taxon>Tracheophyta</taxon>
        <taxon>Spermatophyta</taxon>
        <taxon>Magnoliopsida</taxon>
        <taxon>eudicotyledons</taxon>
        <taxon>Gunneridae</taxon>
        <taxon>Pentapetalae</taxon>
        <taxon>rosids</taxon>
        <taxon>fabids</taxon>
        <taxon>Malpighiales</taxon>
        <taxon>Rhizophoraceae</taxon>
        <taxon>Rhizophora</taxon>
    </lineage>
</organism>
<name>A0A2P2R1Q1_RHIMU</name>
<dbReference type="EMBL" id="GGEC01092636">
    <property type="protein sequence ID" value="MBX73120.1"/>
    <property type="molecule type" value="Transcribed_RNA"/>
</dbReference>